<dbReference type="EMBL" id="DAEQIJ010000015">
    <property type="protein sequence ID" value="HBH2621149.1"/>
    <property type="molecule type" value="Genomic_DNA"/>
</dbReference>
<gene>
    <name evidence="2" type="ORF">KRQ00_002933</name>
</gene>
<evidence type="ECO:0000313" key="3">
    <source>
        <dbReference type="Proteomes" id="UP000879542"/>
    </source>
</evidence>
<reference evidence="2" key="1">
    <citation type="journal article" date="2018" name="Genome Biol.">
        <title>SKESA: strategic k-mer extension for scrupulous assemblies.</title>
        <authorList>
            <person name="Souvorov A."/>
            <person name="Agarwala R."/>
            <person name="Lipman D.J."/>
        </authorList>
    </citation>
    <scope>NUCLEOTIDE SEQUENCE</scope>
    <source>
        <strain evidence="2">Clostridioides</strain>
    </source>
</reference>
<protein>
    <recommendedName>
        <fullName evidence="1">DUF7210 domain-containing protein</fullName>
    </recommendedName>
</protein>
<evidence type="ECO:0000259" key="1">
    <source>
        <dbReference type="Pfam" id="PF23843"/>
    </source>
</evidence>
<feature type="domain" description="DUF7210" evidence="1">
    <location>
        <begin position="9"/>
        <end position="46"/>
    </location>
</feature>
<comment type="caution">
    <text evidence="2">The sequence shown here is derived from an EMBL/GenBank/DDBJ whole genome shotgun (WGS) entry which is preliminary data.</text>
</comment>
<name>A0A9P3U2C4_CLODI</name>
<sequence length="68" mass="7891">MAKKKDNLMQVKALVYLKYDNGCYKIGDVFEIRKADQESMEEKGYIEVIGEIEEKNNSDNELLEKDGE</sequence>
<reference evidence="2" key="2">
    <citation type="submission" date="2021-06" db="EMBL/GenBank/DDBJ databases">
        <authorList>
            <consortium name="NCBI Pathogen Detection Project"/>
        </authorList>
    </citation>
    <scope>NUCLEOTIDE SEQUENCE</scope>
    <source>
        <strain evidence="2">Clostridioides</strain>
    </source>
</reference>
<evidence type="ECO:0000313" key="2">
    <source>
        <dbReference type="EMBL" id="HBH2621149.1"/>
    </source>
</evidence>
<dbReference type="RefSeq" id="WP_021377501.1">
    <property type="nucleotide sequence ID" value="NZ_BIOU01000035.1"/>
</dbReference>
<accession>A0A9P3U2C4</accession>
<dbReference type="Proteomes" id="UP000879542">
    <property type="component" value="Unassembled WGS sequence"/>
</dbReference>
<dbReference type="Pfam" id="PF23843">
    <property type="entry name" value="DUF7210"/>
    <property type="match status" value="1"/>
</dbReference>
<dbReference type="AlphaFoldDB" id="A0A9P3U2C4"/>
<proteinExistence type="predicted"/>
<organism evidence="2 3">
    <name type="scientific">Clostridioides difficile</name>
    <name type="common">Peptoclostridium difficile</name>
    <dbReference type="NCBI Taxonomy" id="1496"/>
    <lineage>
        <taxon>Bacteria</taxon>
        <taxon>Bacillati</taxon>
        <taxon>Bacillota</taxon>
        <taxon>Clostridia</taxon>
        <taxon>Peptostreptococcales</taxon>
        <taxon>Peptostreptococcaceae</taxon>
        <taxon>Clostridioides</taxon>
    </lineage>
</organism>
<dbReference type="InterPro" id="IPR055634">
    <property type="entry name" value="DUF7210"/>
</dbReference>